<comment type="caution">
    <text evidence="3">The sequence shown here is derived from an EMBL/GenBank/DDBJ whole genome shotgun (WGS) entry which is preliminary data.</text>
</comment>
<dbReference type="Proteomes" id="UP000266239">
    <property type="component" value="Unassembled WGS sequence"/>
</dbReference>
<dbReference type="EMBL" id="QUTG01003913">
    <property type="protein sequence ID" value="RHY89746.1"/>
    <property type="molecule type" value="Genomic_DNA"/>
</dbReference>
<evidence type="ECO:0008006" key="10">
    <source>
        <dbReference type="Google" id="ProtNLM"/>
    </source>
</evidence>
<evidence type="ECO:0000313" key="5">
    <source>
        <dbReference type="EMBL" id="RHZ05903.1"/>
    </source>
</evidence>
<proteinExistence type="predicted"/>
<dbReference type="Proteomes" id="UP000285712">
    <property type="component" value="Unassembled WGS sequence"/>
</dbReference>
<evidence type="ECO:0000313" key="6">
    <source>
        <dbReference type="Proteomes" id="UP000265427"/>
    </source>
</evidence>
<evidence type="ECO:0000313" key="9">
    <source>
        <dbReference type="Proteomes" id="UP000285712"/>
    </source>
</evidence>
<feature type="region of interest" description="Disordered" evidence="1">
    <location>
        <begin position="1"/>
        <end position="77"/>
    </location>
</feature>
<organism evidence="3 6">
    <name type="scientific">Aphanomyces astaci</name>
    <name type="common">Crayfish plague agent</name>
    <dbReference type="NCBI Taxonomy" id="112090"/>
    <lineage>
        <taxon>Eukaryota</taxon>
        <taxon>Sar</taxon>
        <taxon>Stramenopiles</taxon>
        <taxon>Oomycota</taxon>
        <taxon>Saprolegniomycetes</taxon>
        <taxon>Saprolegniales</taxon>
        <taxon>Verrucalvaceae</taxon>
        <taxon>Aphanomyces</taxon>
    </lineage>
</organism>
<evidence type="ECO:0000313" key="7">
    <source>
        <dbReference type="Proteomes" id="UP000266239"/>
    </source>
</evidence>
<dbReference type="Proteomes" id="UP000285430">
    <property type="component" value="Unassembled WGS sequence"/>
</dbReference>
<evidence type="ECO:0000313" key="2">
    <source>
        <dbReference type="EMBL" id="RHX96804.1"/>
    </source>
</evidence>
<dbReference type="EMBL" id="QUTH01006913">
    <property type="protein sequence ID" value="RHZ05903.1"/>
    <property type="molecule type" value="Genomic_DNA"/>
</dbReference>
<dbReference type="EMBL" id="QUSZ01001900">
    <property type="protein sequence ID" value="RHY24272.1"/>
    <property type="molecule type" value="Genomic_DNA"/>
</dbReference>
<dbReference type="AlphaFoldDB" id="A0A397BQU0"/>
<protein>
    <recommendedName>
        <fullName evidence="10">Myb/SANT-like domain-containing protein</fullName>
    </recommendedName>
</protein>
<name>A0A397BQU0_APHAT</name>
<evidence type="ECO:0000313" key="4">
    <source>
        <dbReference type="EMBL" id="RHY89746.1"/>
    </source>
</evidence>
<gene>
    <name evidence="2" type="ORF">DYB25_006894</name>
    <name evidence="4" type="ORF">DYB35_006125</name>
    <name evidence="3" type="ORF">DYB36_004019</name>
    <name evidence="5" type="ORF">DYB37_005246</name>
</gene>
<dbReference type="EMBL" id="QUTA01013157">
    <property type="protein sequence ID" value="RHX96804.1"/>
    <property type="molecule type" value="Genomic_DNA"/>
</dbReference>
<accession>A0A397BQU0</accession>
<reference evidence="6 7" key="1">
    <citation type="submission" date="2018-08" db="EMBL/GenBank/DDBJ databases">
        <title>Aphanomyces genome sequencing and annotation.</title>
        <authorList>
            <person name="Minardi D."/>
            <person name="Oidtmann B."/>
            <person name="Van Der Giezen M."/>
            <person name="Studholme D.J."/>
        </authorList>
    </citation>
    <scope>NUCLEOTIDE SEQUENCE [LARGE SCALE GENOMIC DNA]</scope>
    <source>
        <strain evidence="5 8">Da</strain>
        <strain evidence="3 6">Kv</strain>
        <strain evidence="4 9">Sv</strain>
        <strain evidence="2 7">Yx</strain>
    </source>
</reference>
<evidence type="ECO:0000256" key="1">
    <source>
        <dbReference type="SAM" id="MobiDB-lite"/>
    </source>
</evidence>
<dbReference type="Proteomes" id="UP000265427">
    <property type="component" value="Unassembled WGS sequence"/>
</dbReference>
<evidence type="ECO:0000313" key="8">
    <source>
        <dbReference type="Proteomes" id="UP000285430"/>
    </source>
</evidence>
<dbReference type="VEuPathDB" id="FungiDB:H257_02308"/>
<feature type="compositionally biased region" description="Basic and acidic residues" evidence="1">
    <location>
        <begin position="52"/>
        <end position="63"/>
    </location>
</feature>
<evidence type="ECO:0000313" key="3">
    <source>
        <dbReference type="EMBL" id="RHY24272.1"/>
    </source>
</evidence>
<feature type="compositionally biased region" description="Low complexity" evidence="1">
    <location>
        <begin position="23"/>
        <end position="38"/>
    </location>
</feature>
<sequence>MEKPATDDATIAPAPSSDPSTPVKVLAVASTVATTTPADGVPQPKRRGRPPKVRDPDELDKVVKRPRGRPRNPDKLTASWCPESVKLLFYLRYDSDLRQKFDEKDNRSKRTGYELLASTLSDKIGRKFDNAQVQQKLSQLGTVWAKLDPKDDEATRPQHWDVMNEYWGPGSKFPQPQLQPPIVPRHQINKRDSADSDYLAPPAVTSSTLSTSFLEAVVPALSSSLAAVQPHKLRRILSKHSESDEAVAATDVHSAAAAAVSSSAAQSDQGDSEATLISGFLAVKEGLVAISSAIAGHGNDDKMDVLVAAVAKQTHAIEQQSKQLAALVDLLSTRHQQATANDDA</sequence>